<feature type="coiled-coil region" evidence="2">
    <location>
        <begin position="121"/>
        <end position="330"/>
    </location>
</feature>
<evidence type="ECO:0000256" key="2">
    <source>
        <dbReference type="SAM" id="Coils"/>
    </source>
</evidence>
<dbReference type="RefSeq" id="WP_092782362.1">
    <property type="nucleotide sequence ID" value="NZ_FNAP01000002.1"/>
</dbReference>
<proteinExistence type="predicted"/>
<dbReference type="AlphaFoldDB" id="A0A1G6YN73"/>
<gene>
    <name evidence="5" type="ORF">SAMN05421720_10268</name>
</gene>
<dbReference type="OrthoDB" id="9815217at2"/>
<evidence type="ECO:0000256" key="3">
    <source>
        <dbReference type="SAM" id="Phobius"/>
    </source>
</evidence>
<keyword evidence="2" id="KW-0175">Coiled coil</keyword>
<keyword evidence="3" id="KW-0812">Transmembrane</keyword>
<dbReference type="InterPro" id="IPR006665">
    <property type="entry name" value="OmpA-like"/>
</dbReference>
<organism evidence="5 6">
    <name type="scientific">Rhodospira trueperi</name>
    <dbReference type="NCBI Taxonomy" id="69960"/>
    <lineage>
        <taxon>Bacteria</taxon>
        <taxon>Pseudomonadati</taxon>
        <taxon>Pseudomonadota</taxon>
        <taxon>Alphaproteobacteria</taxon>
        <taxon>Rhodospirillales</taxon>
        <taxon>Rhodospirillaceae</taxon>
        <taxon>Rhodospira</taxon>
    </lineage>
</organism>
<feature type="coiled-coil region" evidence="2">
    <location>
        <begin position="55"/>
        <end position="96"/>
    </location>
</feature>
<dbReference type="InterPro" id="IPR050330">
    <property type="entry name" value="Bact_OuterMem_StrucFunc"/>
</dbReference>
<dbReference type="PANTHER" id="PTHR30329:SF21">
    <property type="entry name" value="LIPOPROTEIN YIAD-RELATED"/>
    <property type="match status" value="1"/>
</dbReference>
<dbReference type="PROSITE" id="PS51123">
    <property type="entry name" value="OMPA_2"/>
    <property type="match status" value="1"/>
</dbReference>
<evidence type="ECO:0000259" key="4">
    <source>
        <dbReference type="PROSITE" id="PS51123"/>
    </source>
</evidence>
<accession>A0A1G6YN73</accession>
<dbReference type="InterPro" id="IPR036737">
    <property type="entry name" value="OmpA-like_sf"/>
</dbReference>
<dbReference type="Pfam" id="PF00691">
    <property type="entry name" value="OmpA"/>
    <property type="match status" value="1"/>
</dbReference>
<evidence type="ECO:0000313" key="6">
    <source>
        <dbReference type="Proteomes" id="UP000199412"/>
    </source>
</evidence>
<keyword evidence="1 3" id="KW-0472">Membrane</keyword>
<dbReference type="CDD" id="cd07185">
    <property type="entry name" value="OmpA_C-like"/>
    <property type="match status" value="1"/>
</dbReference>
<sequence length="492" mass="54733">MASLSRRRASQTLDIWPGFVDVLATLLIIVIFVLMVFVLSQFFMGQALSGREAALARLRDTVTEYEDLLAIERQANADLRADVEQLSGDLQAANARWEDLLGDARAGEAAQAELSDVLGLVARQKEDIAALETDRRTLAERLRAALGEVSEKDEELAARAERLARLEAANESLSADLEEAYATIEADRETVEARLADLARLEAQVAAMRDARDALRADLEAANQTIQADKETIEVKLAQLARLRQDLEALTALRDELEERISTMDRQLADTEGALEDQKSISEQARAQAALLNARLKEVRAELARLGDLLEAKEAENEDQRVQIANLGERLNAALATKVQELQRYRSEFFGRLRAVLGDREGIRVEGDRFVFQSEVLFDVGEATLGPAGRADLADLADTLMSVSREFPPEIDWILRVDGHTDKRPINTFRFANNWELSAARAISVVRFLIDKGVPPERLAAAGFGEYRPVAEGDTEDAYARNRRIELKLDQR</sequence>
<evidence type="ECO:0000256" key="1">
    <source>
        <dbReference type="PROSITE-ProRule" id="PRU00473"/>
    </source>
</evidence>
<keyword evidence="3" id="KW-1133">Transmembrane helix</keyword>
<protein>
    <submittedName>
        <fullName evidence="5">Chemotaxis protein MotB</fullName>
    </submittedName>
</protein>
<dbReference type="STRING" id="69960.SAMN05421720_10268"/>
<dbReference type="Gene3D" id="3.30.1330.60">
    <property type="entry name" value="OmpA-like domain"/>
    <property type="match status" value="1"/>
</dbReference>
<dbReference type="NCBIfam" id="NF006543">
    <property type="entry name" value="PRK09039.1-2"/>
    <property type="match status" value="1"/>
</dbReference>
<feature type="transmembrane region" description="Helical" evidence="3">
    <location>
        <begin position="20"/>
        <end position="44"/>
    </location>
</feature>
<keyword evidence="6" id="KW-1185">Reference proteome</keyword>
<dbReference type="PANTHER" id="PTHR30329">
    <property type="entry name" value="STATOR ELEMENT OF FLAGELLAR MOTOR COMPLEX"/>
    <property type="match status" value="1"/>
</dbReference>
<dbReference type="Proteomes" id="UP000199412">
    <property type="component" value="Unassembled WGS sequence"/>
</dbReference>
<feature type="domain" description="OmpA-like" evidence="4">
    <location>
        <begin position="366"/>
        <end position="492"/>
    </location>
</feature>
<dbReference type="SUPFAM" id="SSF103088">
    <property type="entry name" value="OmpA-like"/>
    <property type="match status" value="1"/>
</dbReference>
<evidence type="ECO:0000313" key="5">
    <source>
        <dbReference type="EMBL" id="SDD91762.1"/>
    </source>
</evidence>
<dbReference type="Gene3D" id="1.10.287.1490">
    <property type="match status" value="2"/>
</dbReference>
<name>A0A1G6YN73_9PROT</name>
<dbReference type="EMBL" id="FNAP01000002">
    <property type="protein sequence ID" value="SDD91762.1"/>
    <property type="molecule type" value="Genomic_DNA"/>
</dbReference>
<reference evidence="5 6" key="1">
    <citation type="submission" date="2016-10" db="EMBL/GenBank/DDBJ databases">
        <authorList>
            <person name="de Groot N.N."/>
        </authorList>
    </citation>
    <scope>NUCLEOTIDE SEQUENCE [LARGE SCALE GENOMIC DNA]</scope>
    <source>
        <strain evidence="5 6">ATCC 700224</strain>
    </source>
</reference>
<dbReference type="GO" id="GO:0016020">
    <property type="term" value="C:membrane"/>
    <property type="evidence" value="ECO:0007669"/>
    <property type="project" value="UniProtKB-UniRule"/>
</dbReference>